<reference evidence="1 2" key="1">
    <citation type="journal article" date="2019" name="Nat. Ecol. Evol.">
        <title>Megaphylogeny resolves global patterns of mushroom evolution.</title>
        <authorList>
            <person name="Varga T."/>
            <person name="Krizsan K."/>
            <person name="Foldi C."/>
            <person name="Dima B."/>
            <person name="Sanchez-Garcia M."/>
            <person name="Sanchez-Ramirez S."/>
            <person name="Szollosi G.J."/>
            <person name="Szarkandi J.G."/>
            <person name="Papp V."/>
            <person name="Albert L."/>
            <person name="Andreopoulos W."/>
            <person name="Angelini C."/>
            <person name="Antonin V."/>
            <person name="Barry K.W."/>
            <person name="Bougher N.L."/>
            <person name="Buchanan P."/>
            <person name="Buyck B."/>
            <person name="Bense V."/>
            <person name="Catcheside P."/>
            <person name="Chovatia M."/>
            <person name="Cooper J."/>
            <person name="Damon W."/>
            <person name="Desjardin D."/>
            <person name="Finy P."/>
            <person name="Geml J."/>
            <person name="Haridas S."/>
            <person name="Hughes K."/>
            <person name="Justo A."/>
            <person name="Karasinski D."/>
            <person name="Kautmanova I."/>
            <person name="Kiss B."/>
            <person name="Kocsube S."/>
            <person name="Kotiranta H."/>
            <person name="LaButti K.M."/>
            <person name="Lechner B.E."/>
            <person name="Liimatainen K."/>
            <person name="Lipzen A."/>
            <person name="Lukacs Z."/>
            <person name="Mihaltcheva S."/>
            <person name="Morgado L.N."/>
            <person name="Niskanen T."/>
            <person name="Noordeloos M.E."/>
            <person name="Ohm R.A."/>
            <person name="Ortiz-Santana B."/>
            <person name="Ovrebo C."/>
            <person name="Racz N."/>
            <person name="Riley R."/>
            <person name="Savchenko A."/>
            <person name="Shiryaev A."/>
            <person name="Soop K."/>
            <person name="Spirin V."/>
            <person name="Szebenyi C."/>
            <person name="Tomsovsky M."/>
            <person name="Tulloss R.E."/>
            <person name="Uehling J."/>
            <person name="Grigoriev I.V."/>
            <person name="Vagvolgyi C."/>
            <person name="Papp T."/>
            <person name="Martin F.M."/>
            <person name="Miettinen O."/>
            <person name="Hibbett D.S."/>
            <person name="Nagy L.G."/>
        </authorList>
    </citation>
    <scope>NUCLEOTIDE SEQUENCE [LARGE SCALE GENOMIC DNA]</scope>
    <source>
        <strain evidence="1 2">NL-1719</strain>
    </source>
</reference>
<evidence type="ECO:0000313" key="1">
    <source>
        <dbReference type="EMBL" id="TFK58851.1"/>
    </source>
</evidence>
<sequence>MAPGTKNTARDICSRDWCLANPGGTSKDFREHWLGLSEEFKSTYTQKSKEMAKASKANTTTTAASSSKSTKTRGATATTTNGSA</sequence>
<protein>
    <submittedName>
        <fullName evidence="1">Uncharacterized protein</fullName>
    </submittedName>
</protein>
<dbReference type="Proteomes" id="UP000308600">
    <property type="component" value="Unassembled WGS sequence"/>
</dbReference>
<organism evidence="1 2">
    <name type="scientific">Pluteus cervinus</name>
    <dbReference type="NCBI Taxonomy" id="181527"/>
    <lineage>
        <taxon>Eukaryota</taxon>
        <taxon>Fungi</taxon>
        <taxon>Dikarya</taxon>
        <taxon>Basidiomycota</taxon>
        <taxon>Agaricomycotina</taxon>
        <taxon>Agaricomycetes</taxon>
        <taxon>Agaricomycetidae</taxon>
        <taxon>Agaricales</taxon>
        <taxon>Pluteineae</taxon>
        <taxon>Pluteaceae</taxon>
        <taxon>Pluteus</taxon>
    </lineage>
</organism>
<dbReference type="EMBL" id="ML209170">
    <property type="protein sequence ID" value="TFK58851.1"/>
    <property type="molecule type" value="Genomic_DNA"/>
</dbReference>
<keyword evidence="2" id="KW-1185">Reference proteome</keyword>
<evidence type="ECO:0000313" key="2">
    <source>
        <dbReference type="Proteomes" id="UP000308600"/>
    </source>
</evidence>
<gene>
    <name evidence="1" type="ORF">BDN72DRAFT_906360</name>
</gene>
<proteinExistence type="predicted"/>
<name>A0ACD2ZZK2_9AGAR</name>
<accession>A0ACD2ZZK2</accession>